<sequence>MSGSSELPPTRHIVWDWNGTLLADNEAVVASVNAVCAAYDAEPIDLPGWRAVFGRPLRDSYERVLGREVDQQDWHAIDRIYHDAYRKLLHTCELDPDAPHALREWRERGGSQSLLSMFFHDELVPLVERFGLSPMFGRIDGLRDSGVGGSKAAYLDAHLRSLRLEPSEAVVIGDVTDDSRAAAEVGADCVLVSTGVMSRAALESTGRPVADSLRAAVSRITPTMAR</sequence>
<evidence type="ECO:0000313" key="2">
    <source>
        <dbReference type="Proteomes" id="UP000199213"/>
    </source>
</evidence>
<evidence type="ECO:0000313" key="1">
    <source>
        <dbReference type="EMBL" id="SDK40050.1"/>
    </source>
</evidence>
<dbReference type="OrthoDB" id="4307245at2"/>
<dbReference type="InterPro" id="IPR023198">
    <property type="entry name" value="PGP-like_dom2"/>
</dbReference>
<dbReference type="InterPro" id="IPR050155">
    <property type="entry name" value="HAD-like_hydrolase_sf"/>
</dbReference>
<dbReference type="GO" id="GO:0005829">
    <property type="term" value="C:cytosol"/>
    <property type="evidence" value="ECO:0007669"/>
    <property type="project" value="TreeGrafter"/>
</dbReference>
<dbReference type="EMBL" id="FNFM01000007">
    <property type="protein sequence ID" value="SDK40050.1"/>
    <property type="molecule type" value="Genomic_DNA"/>
</dbReference>
<dbReference type="PANTHER" id="PTHR43434">
    <property type="entry name" value="PHOSPHOGLYCOLATE PHOSPHATASE"/>
    <property type="match status" value="1"/>
</dbReference>
<dbReference type="PANTHER" id="PTHR43434:SF1">
    <property type="entry name" value="PHOSPHOGLYCOLATE PHOSPHATASE"/>
    <property type="match status" value="1"/>
</dbReference>
<dbReference type="GO" id="GO:0006281">
    <property type="term" value="P:DNA repair"/>
    <property type="evidence" value="ECO:0007669"/>
    <property type="project" value="TreeGrafter"/>
</dbReference>
<dbReference type="Gene3D" id="1.10.150.240">
    <property type="entry name" value="Putative phosphatase, domain 2"/>
    <property type="match status" value="1"/>
</dbReference>
<organism evidence="1 2">
    <name type="scientific">Actinopolyspora mzabensis</name>
    <dbReference type="NCBI Taxonomy" id="995066"/>
    <lineage>
        <taxon>Bacteria</taxon>
        <taxon>Bacillati</taxon>
        <taxon>Actinomycetota</taxon>
        <taxon>Actinomycetes</taxon>
        <taxon>Actinopolysporales</taxon>
        <taxon>Actinopolysporaceae</taxon>
        <taxon>Actinopolyspora</taxon>
    </lineage>
</organism>
<reference evidence="2" key="1">
    <citation type="submission" date="2016-10" db="EMBL/GenBank/DDBJ databases">
        <authorList>
            <person name="Varghese N."/>
            <person name="Submissions S."/>
        </authorList>
    </citation>
    <scope>NUCLEOTIDE SEQUENCE [LARGE SCALE GENOMIC DNA]</scope>
    <source>
        <strain evidence="2">DSM 45460</strain>
    </source>
</reference>
<dbReference type="Gene3D" id="3.40.50.1000">
    <property type="entry name" value="HAD superfamily/HAD-like"/>
    <property type="match status" value="1"/>
</dbReference>
<gene>
    <name evidence="1" type="ORF">SAMN04487820_107212</name>
</gene>
<name>A0A1G9BLC1_ACTMZ</name>
<keyword evidence="2" id="KW-1185">Reference proteome</keyword>
<dbReference type="Pfam" id="PF00702">
    <property type="entry name" value="Hydrolase"/>
    <property type="match status" value="1"/>
</dbReference>
<dbReference type="SUPFAM" id="SSF56784">
    <property type="entry name" value="HAD-like"/>
    <property type="match status" value="1"/>
</dbReference>
<dbReference type="GO" id="GO:0008967">
    <property type="term" value="F:phosphoglycolate phosphatase activity"/>
    <property type="evidence" value="ECO:0007669"/>
    <property type="project" value="TreeGrafter"/>
</dbReference>
<dbReference type="InterPro" id="IPR036412">
    <property type="entry name" value="HAD-like_sf"/>
</dbReference>
<proteinExistence type="predicted"/>
<protein>
    <submittedName>
        <fullName evidence="1">Phosphoglycolate phosphatase, HAD superfamily</fullName>
    </submittedName>
</protein>
<dbReference type="SFLD" id="SFLDS00003">
    <property type="entry name" value="Haloacid_Dehalogenase"/>
    <property type="match status" value="1"/>
</dbReference>
<dbReference type="Proteomes" id="UP000199213">
    <property type="component" value="Unassembled WGS sequence"/>
</dbReference>
<dbReference type="AlphaFoldDB" id="A0A1G9BLC1"/>
<dbReference type="RefSeq" id="WP_092628651.1">
    <property type="nucleotide sequence ID" value="NZ_FNFM01000007.1"/>
</dbReference>
<dbReference type="SFLD" id="SFLDG01129">
    <property type="entry name" value="C1.5:_HAD__Beta-PGM__Phosphata"/>
    <property type="match status" value="1"/>
</dbReference>
<accession>A0A1G9BLC1</accession>
<dbReference type="InterPro" id="IPR023214">
    <property type="entry name" value="HAD_sf"/>
</dbReference>